<evidence type="ECO:0000313" key="10">
    <source>
        <dbReference type="Proteomes" id="UP000218418"/>
    </source>
</evidence>
<dbReference type="EMBL" id="AP018227">
    <property type="protein sequence ID" value="BAY86669.1"/>
    <property type="molecule type" value="Genomic_DNA"/>
</dbReference>
<reference evidence="9 10" key="1">
    <citation type="submission" date="2017-06" db="EMBL/GenBank/DDBJ databases">
        <title>Genome sequencing of cyanobaciteial culture collection at National Institute for Environmental Studies (NIES).</title>
        <authorList>
            <person name="Hirose Y."/>
            <person name="Shimura Y."/>
            <person name="Fujisawa T."/>
            <person name="Nakamura Y."/>
            <person name="Kawachi M."/>
        </authorList>
    </citation>
    <scope>NUCLEOTIDE SEQUENCE [LARGE SCALE GENOMIC DNA]</scope>
    <source>
        <strain evidence="9 10">NIES-267</strain>
    </source>
</reference>
<dbReference type="OrthoDB" id="440118at2"/>
<feature type="compositionally biased region" description="Polar residues" evidence="6">
    <location>
        <begin position="47"/>
        <end position="58"/>
    </location>
</feature>
<evidence type="ECO:0000256" key="5">
    <source>
        <dbReference type="ARBA" id="ARBA00023136"/>
    </source>
</evidence>
<dbReference type="PANTHER" id="PTHR39083:SF1">
    <property type="entry name" value="CYCLIC DI-GMP-BINDING PROTEIN"/>
    <property type="match status" value="1"/>
</dbReference>
<protein>
    <recommendedName>
        <fullName evidence="11">Cellulose biosynthesis cyclic di-GMP-binding regulatory protein BcsB</fullName>
    </recommendedName>
</protein>
<feature type="compositionally biased region" description="Polar residues" evidence="6">
    <location>
        <begin position="65"/>
        <end position="75"/>
    </location>
</feature>
<dbReference type="AlphaFoldDB" id="A0A1Z4LZK3"/>
<dbReference type="Pfam" id="PF03170">
    <property type="entry name" value="BcsB"/>
    <property type="match status" value="1"/>
</dbReference>
<dbReference type="GO" id="GO:0006011">
    <property type="term" value="P:UDP-alpha-D-glucose metabolic process"/>
    <property type="evidence" value="ECO:0007669"/>
    <property type="project" value="InterPro"/>
</dbReference>
<keyword evidence="5 7" id="KW-0472">Membrane</keyword>
<evidence type="ECO:0000256" key="2">
    <source>
        <dbReference type="ARBA" id="ARBA00022475"/>
    </source>
</evidence>
<sequence>MKRILNLSQAGTKVFVLSCWLLMSPSSLLTAEALQGQTQESEILLSQTNTNDSEAETTSTEDRTSNSNNATSGRGTYNLEFKRLPNVSKRMRLRGIYAEESVGFTRPRNWDVTNLKALIRFQNSIALDPKYSNLTVLVNNKAVGSVVLQTKGSKTGQMLVNIPPRLLQNYNELKLVARQKTDEYCVDPYDPNLWTEIQLDSKLLFNYKLKPASQNFTSYPYPIVDELNLQSNQINYLQPNQIAPTWLTAASRLQASLGRKSNFRSLDEKLVSNIESVKPGEKLVVIGTPSEQPALAELDLPLTVEGNKILDINDNPLPEDKGVLMLSSTKNGSPVLVVTGNGQKAIEKAIQFLVKSKTNKIGTGPVVLVDKVPESTSPQESEWPRYLPKENSFKLSDIETENKEKFKDVTVRGYAARPVAIDFKALPNDRFLRGSSMNLVYSYGPQLNPRTSTVEVLLDGNFIGGERLSSESGESRKTLKVDLPPKLITPNSKIEVFFRMSPREDINRRECHFTPTDQLVGKVHKETNFNLKRESSATLPDLQLLQYGFPFASPQDLSKTKIVVPENPSPTNVLTLLEFSERLGRLSEASSVELDVHTPKTLSNQQQIKNNNHIVAIGTQKNFPLPEILEKSQGLNLQTSFQRLFGSKEEKEQAKIQAPIDGQGMIKEVISPWNNKRVVLALTAQTEFGLDRVRQVLSRDPWFFQLKQDTVLISSDQKNPLPDDENAFELDFFNNAPKSSRIEKSNPLSQMSRFLQENWWLLPLGIIGIALLIYGIVQVYLKRRDETNS</sequence>
<accession>A0A1Z4LZK3</accession>
<keyword evidence="10" id="KW-1185">Reference proteome</keyword>
<evidence type="ECO:0000256" key="6">
    <source>
        <dbReference type="SAM" id="MobiDB-lite"/>
    </source>
</evidence>
<evidence type="ECO:0000256" key="4">
    <source>
        <dbReference type="ARBA" id="ARBA00022989"/>
    </source>
</evidence>
<feature type="chain" id="PRO_5013187573" description="Cellulose biosynthesis cyclic di-GMP-binding regulatory protein BcsB" evidence="8">
    <location>
        <begin position="32"/>
        <end position="789"/>
    </location>
</feature>
<keyword evidence="2" id="KW-1003">Cell membrane</keyword>
<dbReference type="Proteomes" id="UP000218418">
    <property type="component" value="Chromosome"/>
</dbReference>
<gene>
    <name evidence="9" type="ORF">NIES267_61800</name>
</gene>
<dbReference type="PANTHER" id="PTHR39083">
    <property type="entry name" value="CYCLIC DI-GMP-BINDING PROTEIN"/>
    <property type="match status" value="1"/>
</dbReference>
<feature type="region of interest" description="Disordered" evidence="6">
    <location>
        <begin position="47"/>
        <end position="76"/>
    </location>
</feature>
<feature type="signal peptide" evidence="8">
    <location>
        <begin position="1"/>
        <end position="31"/>
    </location>
</feature>
<keyword evidence="8" id="KW-0732">Signal</keyword>
<comment type="subcellular location">
    <subcellularLocation>
        <location evidence="1">Cell membrane</location>
        <topology evidence="1">Single-pass membrane protein</topology>
    </subcellularLocation>
</comment>
<dbReference type="GO" id="GO:0005886">
    <property type="term" value="C:plasma membrane"/>
    <property type="evidence" value="ECO:0007669"/>
    <property type="project" value="UniProtKB-SubCell"/>
</dbReference>
<dbReference type="Gene3D" id="2.60.120.260">
    <property type="entry name" value="Galactose-binding domain-like"/>
    <property type="match status" value="2"/>
</dbReference>
<dbReference type="InterPro" id="IPR018513">
    <property type="entry name" value="Cell_synthase_bac"/>
</dbReference>
<feature type="transmembrane region" description="Helical" evidence="7">
    <location>
        <begin position="759"/>
        <end position="781"/>
    </location>
</feature>
<keyword evidence="3 7" id="KW-0812">Transmembrane</keyword>
<evidence type="ECO:0008006" key="11">
    <source>
        <dbReference type="Google" id="ProtNLM"/>
    </source>
</evidence>
<evidence type="ECO:0000256" key="3">
    <source>
        <dbReference type="ARBA" id="ARBA00022692"/>
    </source>
</evidence>
<evidence type="ECO:0000313" key="9">
    <source>
        <dbReference type="EMBL" id="BAY86669.1"/>
    </source>
</evidence>
<evidence type="ECO:0000256" key="7">
    <source>
        <dbReference type="SAM" id="Phobius"/>
    </source>
</evidence>
<evidence type="ECO:0000256" key="8">
    <source>
        <dbReference type="SAM" id="SignalP"/>
    </source>
</evidence>
<keyword evidence="4 7" id="KW-1133">Transmembrane helix</keyword>
<organism evidence="9 10">
    <name type="scientific">Calothrix parasitica NIES-267</name>
    <dbReference type="NCBI Taxonomy" id="1973488"/>
    <lineage>
        <taxon>Bacteria</taxon>
        <taxon>Bacillati</taxon>
        <taxon>Cyanobacteriota</taxon>
        <taxon>Cyanophyceae</taxon>
        <taxon>Nostocales</taxon>
        <taxon>Calotrichaceae</taxon>
        <taxon>Calothrix</taxon>
    </lineage>
</organism>
<proteinExistence type="predicted"/>
<name>A0A1Z4LZK3_9CYAN</name>
<evidence type="ECO:0000256" key="1">
    <source>
        <dbReference type="ARBA" id="ARBA00004162"/>
    </source>
</evidence>